<protein>
    <submittedName>
        <fullName evidence="1">Uncharacterized protein</fullName>
    </submittedName>
</protein>
<dbReference type="EMBL" id="VDEP01000091">
    <property type="protein sequence ID" value="KAA1132199.1"/>
    <property type="molecule type" value="Genomic_DNA"/>
</dbReference>
<name>A0A5B0S3U8_PUCGR</name>
<reference evidence="1 2" key="1">
    <citation type="submission" date="2019-05" db="EMBL/GenBank/DDBJ databases">
        <title>Emergence of the Ug99 lineage of the wheat stem rust pathogen through somatic hybridization.</title>
        <authorList>
            <person name="Li F."/>
            <person name="Upadhyaya N.M."/>
            <person name="Sperschneider J."/>
            <person name="Matny O."/>
            <person name="Nguyen-Phuc H."/>
            <person name="Mago R."/>
            <person name="Raley C."/>
            <person name="Miller M.E."/>
            <person name="Silverstein K.A.T."/>
            <person name="Henningsen E."/>
            <person name="Hirsch C.D."/>
            <person name="Visser B."/>
            <person name="Pretorius Z.A."/>
            <person name="Steffenson B.J."/>
            <person name="Schwessinger B."/>
            <person name="Dodds P.N."/>
            <person name="Figueroa M."/>
        </authorList>
    </citation>
    <scope>NUCLEOTIDE SEQUENCE [LARGE SCALE GENOMIC DNA]</scope>
    <source>
        <strain evidence="1 2">Ug99</strain>
    </source>
</reference>
<organism evidence="1 2">
    <name type="scientific">Puccinia graminis f. sp. tritici</name>
    <dbReference type="NCBI Taxonomy" id="56615"/>
    <lineage>
        <taxon>Eukaryota</taxon>
        <taxon>Fungi</taxon>
        <taxon>Dikarya</taxon>
        <taxon>Basidiomycota</taxon>
        <taxon>Pucciniomycotina</taxon>
        <taxon>Pucciniomycetes</taxon>
        <taxon>Pucciniales</taxon>
        <taxon>Pucciniaceae</taxon>
        <taxon>Puccinia</taxon>
    </lineage>
</organism>
<dbReference type="Proteomes" id="UP000325313">
    <property type="component" value="Unassembled WGS sequence"/>
</dbReference>
<evidence type="ECO:0000313" key="1">
    <source>
        <dbReference type="EMBL" id="KAA1132199.1"/>
    </source>
</evidence>
<proteinExistence type="predicted"/>
<dbReference type="AlphaFoldDB" id="A0A5B0S3U8"/>
<gene>
    <name evidence="1" type="ORF">PGTUg99_003188</name>
</gene>
<evidence type="ECO:0000313" key="2">
    <source>
        <dbReference type="Proteomes" id="UP000325313"/>
    </source>
</evidence>
<comment type="caution">
    <text evidence="1">The sequence shown here is derived from an EMBL/GenBank/DDBJ whole genome shotgun (WGS) entry which is preliminary data.</text>
</comment>
<sequence length="117" mass="13321">MKMNTIEERTHASEPKDPEEGIEWLRLWRHAFRVDHTLFAADKDFVQSLPPPAVKTATRFGATTFWMDTYNTNAKLPIHGGGLTCTLAVGQCALRRLCTQEGGLVKRAQPEYRFMLE</sequence>
<accession>A0A5B0S3U8</accession>